<dbReference type="CDD" id="cd06171">
    <property type="entry name" value="Sigma70_r4"/>
    <property type="match status" value="1"/>
</dbReference>
<keyword evidence="4" id="KW-0804">Transcription</keyword>
<protein>
    <submittedName>
        <fullName evidence="7">RNA polymerase sigma factor, sigma-70 family</fullName>
    </submittedName>
</protein>
<gene>
    <name evidence="7" type="ORF">TBC1_12707</name>
</gene>
<dbReference type="PANTHER" id="PTHR43133:SF25">
    <property type="entry name" value="RNA POLYMERASE SIGMA FACTOR RFAY-RELATED"/>
    <property type="match status" value="1"/>
</dbReference>
<dbReference type="NCBIfam" id="TIGR02937">
    <property type="entry name" value="sigma70-ECF"/>
    <property type="match status" value="1"/>
</dbReference>
<dbReference type="STRING" id="1678841.TBC1_12707"/>
<comment type="similarity">
    <text evidence="1">Belongs to the sigma-70 factor family. ECF subfamily.</text>
</comment>
<reference evidence="7" key="1">
    <citation type="journal article" date="2015" name="Genome Announc.">
        <title>Draft Genome Sequence of Bacteroidales Strain TBC1, a Novel Isolate from a Methanogenic Wastewater Treatment System.</title>
        <authorList>
            <person name="Tourlousse D.M."/>
            <person name="Matsuura N."/>
            <person name="Sun L."/>
            <person name="Toyonaga M."/>
            <person name="Kuroda K."/>
            <person name="Ohashi A."/>
            <person name="Cruz R."/>
            <person name="Yamaguchi T."/>
            <person name="Sekiguchi Y."/>
        </authorList>
    </citation>
    <scope>NUCLEOTIDE SEQUENCE [LARGE SCALE GENOMIC DNA]</scope>
    <source>
        <strain evidence="7">TBC1</strain>
    </source>
</reference>
<name>A0A0S7BWE8_9BACT</name>
<dbReference type="InterPro" id="IPR036388">
    <property type="entry name" value="WH-like_DNA-bd_sf"/>
</dbReference>
<keyword evidence="8" id="KW-1185">Reference proteome</keyword>
<dbReference type="InterPro" id="IPR007627">
    <property type="entry name" value="RNA_pol_sigma70_r2"/>
</dbReference>
<dbReference type="InterPro" id="IPR013325">
    <property type="entry name" value="RNA_pol_sigma_r2"/>
</dbReference>
<evidence type="ECO:0000256" key="2">
    <source>
        <dbReference type="ARBA" id="ARBA00023015"/>
    </source>
</evidence>
<evidence type="ECO:0000256" key="1">
    <source>
        <dbReference type="ARBA" id="ARBA00010641"/>
    </source>
</evidence>
<dbReference type="Pfam" id="PF08281">
    <property type="entry name" value="Sigma70_r4_2"/>
    <property type="match status" value="1"/>
</dbReference>
<keyword evidence="2" id="KW-0805">Transcription regulation</keyword>
<sequence length="168" mass="19737">MTAIEFSHKLISLHDNLSYFANTLTNNREEAKDLIQDTYLKALTHMDKFESDTNLKAWTYTIMKNTFINNYRRNQKANTIVDNTEDLYYLNIPRKSDFVSPESEISTKEIKAGIAKLETDQRLPFEMHTEGYKYKEIAENLNLSIGTVKSRIFFTRKKLMESLKEFQS</sequence>
<evidence type="ECO:0000256" key="3">
    <source>
        <dbReference type="ARBA" id="ARBA00023082"/>
    </source>
</evidence>
<dbReference type="AlphaFoldDB" id="A0A0S7BWE8"/>
<accession>A0A0S7BWE8</accession>
<feature type="domain" description="RNA polymerase sigma-70 region 2" evidence="5">
    <location>
        <begin position="14"/>
        <end position="76"/>
    </location>
</feature>
<dbReference type="GO" id="GO:0003677">
    <property type="term" value="F:DNA binding"/>
    <property type="evidence" value="ECO:0007669"/>
    <property type="project" value="InterPro"/>
</dbReference>
<dbReference type="InterPro" id="IPR014284">
    <property type="entry name" value="RNA_pol_sigma-70_dom"/>
</dbReference>
<dbReference type="PATRIC" id="fig|1678841.3.peg.3455"/>
<dbReference type="Pfam" id="PF04542">
    <property type="entry name" value="Sigma70_r2"/>
    <property type="match status" value="1"/>
</dbReference>
<dbReference type="InterPro" id="IPR039425">
    <property type="entry name" value="RNA_pol_sigma-70-like"/>
</dbReference>
<dbReference type="RefSeq" id="WP_062044824.1">
    <property type="nucleotide sequence ID" value="NZ_DF968183.1"/>
</dbReference>
<proteinExistence type="inferred from homology"/>
<dbReference type="Gene3D" id="1.10.10.10">
    <property type="entry name" value="Winged helix-like DNA-binding domain superfamily/Winged helix DNA-binding domain"/>
    <property type="match status" value="1"/>
</dbReference>
<evidence type="ECO:0000313" key="8">
    <source>
        <dbReference type="Proteomes" id="UP000053091"/>
    </source>
</evidence>
<dbReference type="Proteomes" id="UP000053091">
    <property type="component" value="Unassembled WGS sequence"/>
</dbReference>
<organism evidence="7">
    <name type="scientific">Lentimicrobium saccharophilum</name>
    <dbReference type="NCBI Taxonomy" id="1678841"/>
    <lineage>
        <taxon>Bacteria</taxon>
        <taxon>Pseudomonadati</taxon>
        <taxon>Bacteroidota</taxon>
        <taxon>Bacteroidia</taxon>
        <taxon>Bacteroidales</taxon>
        <taxon>Lentimicrobiaceae</taxon>
        <taxon>Lentimicrobium</taxon>
    </lineage>
</organism>
<dbReference type="PANTHER" id="PTHR43133">
    <property type="entry name" value="RNA POLYMERASE ECF-TYPE SIGMA FACTO"/>
    <property type="match status" value="1"/>
</dbReference>
<dbReference type="SUPFAM" id="SSF88659">
    <property type="entry name" value="Sigma3 and sigma4 domains of RNA polymerase sigma factors"/>
    <property type="match status" value="1"/>
</dbReference>
<dbReference type="GO" id="GO:0016987">
    <property type="term" value="F:sigma factor activity"/>
    <property type="evidence" value="ECO:0007669"/>
    <property type="project" value="UniProtKB-KW"/>
</dbReference>
<dbReference type="Gene3D" id="1.10.1740.10">
    <property type="match status" value="1"/>
</dbReference>
<dbReference type="GO" id="GO:0006352">
    <property type="term" value="P:DNA-templated transcription initiation"/>
    <property type="evidence" value="ECO:0007669"/>
    <property type="project" value="InterPro"/>
</dbReference>
<evidence type="ECO:0000259" key="6">
    <source>
        <dbReference type="Pfam" id="PF08281"/>
    </source>
</evidence>
<evidence type="ECO:0000259" key="5">
    <source>
        <dbReference type="Pfam" id="PF04542"/>
    </source>
</evidence>
<dbReference type="EMBL" id="DF968183">
    <property type="protein sequence ID" value="GAP44893.1"/>
    <property type="molecule type" value="Genomic_DNA"/>
</dbReference>
<dbReference type="OrthoDB" id="9803470at2"/>
<evidence type="ECO:0000256" key="4">
    <source>
        <dbReference type="ARBA" id="ARBA00023163"/>
    </source>
</evidence>
<dbReference type="SUPFAM" id="SSF88946">
    <property type="entry name" value="Sigma2 domain of RNA polymerase sigma factors"/>
    <property type="match status" value="1"/>
</dbReference>
<dbReference type="InterPro" id="IPR013324">
    <property type="entry name" value="RNA_pol_sigma_r3/r4-like"/>
</dbReference>
<keyword evidence="3" id="KW-0731">Sigma factor</keyword>
<feature type="domain" description="RNA polymerase sigma factor 70 region 4 type 2" evidence="6">
    <location>
        <begin position="110"/>
        <end position="159"/>
    </location>
</feature>
<dbReference type="InterPro" id="IPR013249">
    <property type="entry name" value="RNA_pol_sigma70_r4_t2"/>
</dbReference>
<evidence type="ECO:0000313" key="7">
    <source>
        <dbReference type="EMBL" id="GAP44893.1"/>
    </source>
</evidence>